<proteinExistence type="predicted"/>
<keyword evidence="3 5" id="KW-1133">Transmembrane helix</keyword>
<reference evidence="7" key="1">
    <citation type="submission" date="2021-02" db="EMBL/GenBank/DDBJ databases">
        <authorList>
            <person name="Nowell W R."/>
        </authorList>
    </citation>
    <scope>NUCLEOTIDE SEQUENCE</scope>
</reference>
<dbReference type="EMBL" id="CAJNRG010015562">
    <property type="protein sequence ID" value="CAF2172518.1"/>
    <property type="molecule type" value="Genomic_DNA"/>
</dbReference>
<dbReference type="AlphaFoldDB" id="A0A815MGE8"/>
<evidence type="ECO:0000313" key="9">
    <source>
        <dbReference type="EMBL" id="CAF2128842.1"/>
    </source>
</evidence>
<comment type="caution">
    <text evidence="7">The sequence shown here is derived from an EMBL/GenBank/DDBJ whole genome shotgun (WGS) entry which is preliminary data.</text>
</comment>
<feature type="transmembrane region" description="Helical" evidence="5">
    <location>
        <begin position="102"/>
        <end position="121"/>
    </location>
</feature>
<organism evidence="7 11">
    <name type="scientific">Rotaria magnacalcarata</name>
    <dbReference type="NCBI Taxonomy" id="392030"/>
    <lineage>
        <taxon>Eukaryota</taxon>
        <taxon>Metazoa</taxon>
        <taxon>Spiralia</taxon>
        <taxon>Gnathifera</taxon>
        <taxon>Rotifera</taxon>
        <taxon>Eurotatoria</taxon>
        <taxon>Bdelloidea</taxon>
        <taxon>Philodinida</taxon>
        <taxon>Philodinidae</taxon>
        <taxon>Rotaria</taxon>
    </lineage>
</organism>
<feature type="transmembrane region" description="Helical" evidence="5">
    <location>
        <begin position="281"/>
        <end position="301"/>
    </location>
</feature>
<evidence type="ECO:0000313" key="8">
    <source>
        <dbReference type="EMBL" id="CAF1458871.1"/>
    </source>
</evidence>
<dbReference type="EMBL" id="CAJNOW010004484">
    <property type="protein sequence ID" value="CAF1419101.1"/>
    <property type="molecule type" value="Genomic_DNA"/>
</dbReference>
<protein>
    <recommendedName>
        <fullName evidence="6">G-protein coupled receptors family 1 profile domain-containing protein</fullName>
    </recommendedName>
</protein>
<evidence type="ECO:0000259" key="6">
    <source>
        <dbReference type="PROSITE" id="PS50262"/>
    </source>
</evidence>
<evidence type="ECO:0000256" key="1">
    <source>
        <dbReference type="ARBA" id="ARBA00004370"/>
    </source>
</evidence>
<dbReference type="Gene3D" id="1.20.1070.10">
    <property type="entry name" value="Rhodopsin 7-helix transmembrane proteins"/>
    <property type="match status" value="1"/>
</dbReference>
<feature type="transmembrane region" description="Helical" evidence="5">
    <location>
        <begin position="184"/>
        <end position="206"/>
    </location>
</feature>
<evidence type="ECO:0000256" key="3">
    <source>
        <dbReference type="ARBA" id="ARBA00022989"/>
    </source>
</evidence>
<dbReference type="Proteomes" id="UP000663834">
    <property type="component" value="Unassembled WGS sequence"/>
</dbReference>
<dbReference type="EMBL" id="CAJNOV010011725">
    <property type="protein sequence ID" value="CAF1458871.1"/>
    <property type="molecule type" value="Genomic_DNA"/>
</dbReference>
<evidence type="ECO:0000313" key="7">
    <source>
        <dbReference type="EMBL" id="CAF1419101.1"/>
    </source>
</evidence>
<dbReference type="Proteomes" id="UP000663824">
    <property type="component" value="Unassembled WGS sequence"/>
</dbReference>
<dbReference type="InterPro" id="IPR017452">
    <property type="entry name" value="GPCR_Rhodpsn_7TM"/>
</dbReference>
<name>A0A815MGE8_9BILA</name>
<evidence type="ECO:0000256" key="4">
    <source>
        <dbReference type="ARBA" id="ARBA00023136"/>
    </source>
</evidence>
<evidence type="ECO:0000313" key="10">
    <source>
        <dbReference type="EMBL" id="CAF2172518.1"/>
    </source>
</evidence>
<feature type="domain" description="G-protein coupled receptors family 1 profile" evidence="6">
    <location>
        <begin position="40"/>
        <end position="301"/>
    </location>
</feature>
<evidence type="ECO:0000256" key="2">
    <source>
        <dbReference type="ARBA" id="ARBA00022692"/>
    </source>
</evidence>
<evidence type="ECO:0000313" key="11">
    <source>
        <dbReference type="Proteomes" id="UP000663834"/>
    </source>
</evidence>
<accession>A0A815MGE8</accession>
<feature type="transmembrane region" description="Helical" evidence="5">
    <location>
        <begin position="141"/>
        <end position="164"/>
    </location>
</feature>
<gene>
    <name evidence="8" type="ORF">CJN711_LOCUS24984</name>
    <name evidence="7" type="ORF">KQP761_LOCUS10514</name>
    <name evidence="9" type="ORF">MBJ925_LOCUS27226</name>
    <name evidence="10" type="ORF">XDN619_LOCUS31282</name>
</gene>
<feature type="transmembrane region" description="Helical" evidence="5">
    <location>
        <begin position="27"/>
        <end position="48"/>
    </location>
</feature>
<evidence type="ECO:0000256" key="5">
    <source>
        <dbReference type="SAM" id="Phobius"/>
    </source>
</evidence>
<dbReference type="GO" id="GO:0016020">
    <property type="term" value="C:membrane"/>
    <property type="evidence" value="ECO:0007669"/>
    <property type="project" value="UniProtKB-SubCell"/>
</dbReference>
<dbReference type="EMBL" id="CAJNRE010014583">
    <property type="protein sequence ID" value="CAF2128842.1"/>
    <property type="molecule type" value="Genomic_DNA"/>
</dbReference>
<comment type="subcellular location">
    <subcellularLocation>
        <location evidence="1">Membrane</location>
    </subcellularLocation>
</comment>
<dbReference type="Proteomes" id="UP000663855">
    <property type="component" value="Unassembled WGS sequence"/>
</dbReference>
<dbReference type="Proteomes" id="UP000663887">
    <property type="component" value="Unassembled WGS sequence"/>
</dbReference>
<keyword evidence="2 5" id="KW-0812">Transmembrane</keyword>
<keyword evidence="4 5" id="KW-0472">Membrane</keyword>
<dbReference type="SUPFAM" id="SSF81321">
    <property type="entry name" value="Family A G protein-coupled receptor-like"/>
    <property type="match status" value="1"/>
</dbReference>
<feature type="transmembrane region" description="Helical" evidence="5">
    <location>
        <begin position="60"/>
        <end position="82"/>
    </location>
</feature>
<feature type="transmembrane region" description="Helical" evidence="5">
    <location>
        <begin position="240"/>
        <end position="261"/>
    </location>
</feature>
<dbReference type="PROSITE" id="PS50262">
    <property type="entry name" value="G_PROTEIN_RECEP_F1_2"/>
    <property type="match status" value="1"/>
</dbReference>
<dbReference type="OrthoDB" id="10041740at2759"/>
<sequence>MSMTNAPVSIKTTTLATIQIVTSEMTYYGPIILLVIGIFGCMCNFITFTAPQLRKNSCAFYFLMSAVFELVSITFGLISRFAADNLGSTLINTDPVYCKLRAYLVSALPLIATYLILLSSIDRCMSSSVSARLRSFSQMKIAYRAILVAILMGFLSCIHILIAYDLRPRCGVLNGALSIFDGMFVVFWLGIIPHILMFIFGFLTFLNIRRSKNRIATQSVRNTVVANEQQLRQQKTDTQLMAMMFFQVAFSELLVLTRMVYYAYYVLAPPLTGYDKLVGSFLMSFTTLVYYANFTKSFYIYTLSSRLFRSIFLLRVELYFRKIFGRYATVICGPRRSNTVQAVTPNCS</sequence>